<organism evidence="1 2">
    <name type="scientific">Ensete ventricosum</name>
    <name type="common">Abyssinian banana</name>
    <name type="synonym">Musa ensete</name>
    <dbReference type="NCBI Taxonomy" id="4639"/>
    <lineage>
        <taxon>Eukaryota</taxon>
        <taxon>Viridiplantae</taxon>
        <taxon>Streptophyta</taxon>
        <taxon>Embryophyta</taxon>
        <taxon>Tracheophyta</taxon>
        <taxon>Spermatophyta</taxon>
        <taxon>Magnoliopsida</taxon>
        <taxon>Liliopsida</taxon>
        <taxon>Zingiberales</taxon>
        <taxon>Musaceae</taxon>
        <taxon>Ensete</taxon>
    </lineage>
</organism>
<gene>
    <name evidence="1" type="ORF">B296_00044270</name>
</gene>
<dbReference type="AlphaFoldDB" id="A0A426ZBJ0"/>
<reference evidence="1 2" key="1">
    <citation type="journal article" date="2014" name="Agronomy (Basel)">
        <title>A Draft Genome Sequence for Ensete ventricosum, the Drought-Tolerant Tree Against Hunger.</title>
        <authorList>
            <person name="Harrison J."/>
            <person name="Moore K.A."/>
            <person name="Paszkiewicz K."/>
            <person name="Jones T."/>
            <person name="Grant M."/>
            <person name="Ambacheew D."/>
            <person name="Muzemil S."/>
            <person name="Studholme D.J."/>
        </authorList>
    </citation>
    <scope>NUCLEOTIDE SEQUENCE [LARGE SCALE GENOMIC DNA]</scope>
</reference>
<sequence length="114" mass="12556">MGGTYQSTRLPVCGPLITRAVLAHGSPVLRRRPRVARVPPSPLPAGRPRVVAALARDFSPARGDRSRQCEARRVDEAFQMLESLDKGFAFGGVQLSAHVILWAIEFSSRFRFAL</sequence>
<proteinExistence type="predicted"/>
<protein>
    <submittedName>
        <fullName evidence="1">Uncharacterized protein</fullName>
    </submittedName>
</protein>
<dbReference type="Proteomes" id="UP000287651">
    <property type="component" value="Unassembled WGS sequence"/>
</dbReference>
<evidence type="ECO:0000313" key="1">
    <source>
        <dbReference type="EMBL" id="RRT61341.1"/>
    </source>
</evidence>
<comment type="caution">
    <text evidence="1">The sequence shown here is derived from an EMBL/GenBank/DDBJ whole genome shotgun (WGS) entry which is preliminary data.</text>
</comment>
<name>A0A426ZBJ0_ENSVE</name>
<accession>A0A426ZBJ0</accession>
<evidence type="ECO:0000313" key="2">
    <source>
        <dbReference type="Proteomes" id="UP000287651"/>
    </source>
</evidence>
<dbReference type="EMBL" id="AMZH03007430">
    <property type="protein sequence ID" value="RRT61341.1"/>
    <property type="molecule type" value="Genomic_DNA"/>
</dbReference>